<reference evidence="9 10" key="1">
    <citation type="submission" date="2022-12" db="EMBL/GenBank/DDBJ databases">
        <title>Metagenome assembled genome from gulf of manar.</title>
        <authorList>
            <person name="Kohli P."/>
            <person name="Pk S."/>
            <person name="Venkata Ramana C."/>
            <person name="Sasikala C."/>
        </authorList>
    </citation>
    <scope>NUCLEOTIDE SEQUENCE [LARGE SCALE GENOMIC DNA]</scope>
    <source>
        <strain evidence="9">JB008</strain>
    </source>
</reference>
<evidence type="ECO:0000256" key="3">
    <source>
        <dbReference type="ARBA" id="ARBA00022475"/>
    </source>
</evidence>
<dbReference type="PANTHER" id="PTHR20855:SF3">
    <property type="entry name" value="LD03007P"/>
    <property type="match status" value="1"/>
</dbReference>
<dbReference type="GO" id="GO:0140911">
    <property type="term" value="F:pore-forming activity"/>
    <property type="evidence" value="ECO:0007669"/>
    <property type="project" value="InterPro"/>
</dbReference>
<evidence type="ECO:0000256" key="5">
    <source>
        <dbReference type="ARBA" id="ARBA00022989"/>
    </source>
</evidence>
<keyword evidence="4 8" id="KW-0812">Transmembrane</keyword>
<protein>
    <submittedName>
        <fullName evidence="9">Hemolysin III family protein</fullName>
    </submittedName>
</protein>
<feature type="binding site" evidence="7">
    <location>
        <position position="199"/>
    </location>
    <ligand>
        <name>Zn(2+)</name>
        <dbReference type="ChEBI" id="CHEBI:29105"/>
    </ligand>
</feature>
<feature type="transmembrane region" description="Helical" evidence="8">
    <location>
        <begin position="46"/>
        <end position="67"/>
    </location>
</feature>
<dbReference type="AlphaFoldDB" id="A0AAJ1ICC9"/>
<comment type="caution">
    <text evidence="9">The sequence shown here is derived from an EMBL/GenBank/DDBJ whole genome shotgun (WGS) entry which is preliminary data.</text>
</comment>
<dbReference type="EMBL" id="JAQQAL010000016">
    <property type="protein sequence ID" value="MDC7226678.1"/>
    <property type="molecule type" value="Genomic_DNA"/>
</dbReference>
<evidence type="ECO:0000256" key="6">
    <source>
        <dbReference type="ARBA" id="ARBA00023136"/>
    </source>
</evidence>
<feature type="transmembrane region" description="Helical" evidence="8">
    <location>
        <begin position="138"/>
        <end position="159"/>
    </location>
</feature>
<dbReference type="Pfam" id="PF03006">
    <property type="entry name" value="HlyIII"/>
    <property type="match status" value="1"/>
</dbReference>
<keyword evidence="6 8" id="KW-0472">Membrane</keyword>
<evidence type="ECO:0000256" key="1">
    <source>
        <dbReference type="ARBA" id="ARBA00004651"/>
    </source>
</evidence>
<accession>A0AAJ1ICC9</accession>
<feature type="transmembrane region" description="Helical" evidence="8">
    <location>
        <begin position="166"/>
        <end position="186"/>
    </location>
</feature>
<keyword evidence="7" id="KW-0479">Metal-binding</keyword>
<organism evidence="9 10">
    <name type="scientific">Candidatus Thalassospirochaeta sargassi</name>
    <dbReference type="NCBI Taxonomy" id="3119039"/>
    <lineage>
        <taxon>Bacteria</taxon>
        <taxon>Pseudomonadati</taxon>
        <taxon>Spirochaetota</taxon>
        <taxon>Spirochaetia</taxon>
        <taxon>Spirochaetales</taxon>
        <taxon>Spirochaetaceae</taxon>
        <taxon>Candidatus Thalassospirochaeta</taxon>
    </lineage>
</organism>
<sequence length="224" mass="24813">MKQLSKDGSIHVTDEIFNTISHTAGAIFSLLGMVLLITLSATQGKIWHVVGFSIYGASLFTLFLASAFHHGINSSDRLNSFFRLFDYLSIFTLIAGTYTPLCLIFSRDAWGWSVFGVVWALAAAGITIKSIFPTLPKWFTNTLYVCMGWVGVVLIFHVLPAITLTGLLYLLIGGVFYSVGAVIFYIEKPNPVPGKFGFHEIWHLFVLAGALVHFAFMFFIALPF</sequence>
<feature type="binding site" evidence="7">
    <location>
        <position position="70"/>
    </location>
    <ligand>
        <name>Zn(2+)</name>
        <dbReference type="ChEBI" id="CHEBI:29105"/>
    </ligand>
</feature>
<evidence type="ECO:0000313" key="9">
    <source>
        <dbReference type="EMBL" id="MDC7226678.1"/>
    </source>
</evidence>
<dbReference type="InterPro" id="IPR005744">
    <property type="entry name" value="Hy-lIII"/>
</dbReference>
<evidence type="ECO:0000256" key="8">
    <source>
        <dbReference type="SAM" id="Phobius"/>
    </source>
</evidence>
<gene>
    <name evidence="9" type="ORF">PQJ61_07925</name>
</gene>
<comment type="similarity">
    <text evidence="2">Belongs to the UPF0073 (Hly-III) family.</text>
</comment>
<evidence type="ECO:0000256" key="7">
    <source>
        <dbReference type="PIRSR" id="PIRSR604254-1"/>
    </source>
</evidence>
<comment type="subcellular location">
    <subcellularLocation>
        <location evidence="1">Cell membrane</location>
        <topology evidence="1">Multi-pass membrane protein</topology>
    </subcellularLocation>
</comment>
<dbReference type="Proteomes" id="UP001221217">
    <property type="component" value="Unassembled WGS sequence"/>
</dbReference>
<evidence type="ECO:0000256" key="2">
    <source>
        <dbReference type="ARBA" id="ARBA00008488"/>
    </source>
</evidence>
<dbReference type="GO" id="GO:0005886">
    <property type="term" value="C:plasma membrane"/>
    <property type="evidence" value="ECO:0007669"/>
    <property type="project" value="UniProtKB-SubCell"/>
</dbReference>
<dbReference type="InterPro" id="IPR004254">
    <property type="entry name" value="AdipoR/HlyIII-related"/>
</dbReference>
<feature type="transmembrane region" description="Helical" evidence="8">
    <location>
        <begin position="112"/>
        <end position="132"/>
    </location>
</feature>
<evidence type="ECO:0000256" key="4">
    <source>
        <dbReference type="ARBA" id="ARBA00022692"/>
    </source>
</evidence>
<dbReference type="GO" id="GO:0046872">
    <property type="term" value="F:metal ion binding"/>
    <property type="evidence" value="ECO:0007669"/>
    <property type="project" value="UniProtKB-KW"/>
</dbReference>
<feature type="binding site" evidence="7">
    <location>
        <position position="203"/>
    </location>
    <ligand>
        <name>Zn(2+)</name>
        <dbReference type="ChEBI" id="CHEBI:29105"/>
    </ligand>
</feature>
<evidence type="ECO:0000313" key="10">
    <source>
        <dbReference type="Proteomes" id="UP001221217"/>
    </source>
</evidence>
<name>A0AAJ1ICC9_9SPIO</name>
<dbReference type="PANTHER" id="PTHR20855">
    <property type="entry name" value="ADIPOR/PROGESTIN RECEPTOR-RELATED"/>
    <property type="match status" value="1"/>
</dbReference>
<keyword evidence="5 8" id="KW-1133">Transmembrane helix</keyword>
<keyword evidence="7" id="KW-0862">Zinc</keyword>
<feature type="transmembrane region" description="Helical" evidence="8">
    <location>
        <begin position="20"/>
        <end position="39"/>
    </location>
</feature>
<feature type="transmembrane region" description="Helical" evidence="8">
    <location>
        <begin position="201"/>
        <end position="222"/>
    </location>
</feature>
<proteinExistence type="inferred from homology"/>
<keyword evidence="3" id="KW-1003">Cell membrane</keyword>
<dbReference type="NCBIfam" id="TIGR01065">
    <property type="entry name" value="hlyIII"/>
    <property type="match status" value="1"/>
</dbReference>
<feature type="transmembrane region" description="Helical" evidence="8">
    <location>
        <begin position="87"/>
        <end position="105"/>
    </location>
</feature>